<evidence type="ECO:0008006" key="5">
    <source>
        <dbReference type="Google" id="ProtNLM"/>
    </source>
</evidence>
<dbReference type="InterPro" id="IPR015943">
    <property type="entry name" value="WD40/YVTN_repeat-like_dom_sf"/>
</dbReference>
<dbReference type="AlphaFoldDB" id="A0A2S0HVZ8"/>
<dbReference type="Pfam" id="PF10282">
    <property type="entry name" value="Lactonase"/>
    <property type="match status" value="1"/>
</dbReference>
<dbReference type="Gene3D" id="2.130.10.10">
    <property type="entry name" value="YVTN repeat-like/Quinoprotein amine dehydrogenase"/>
    <property type="match status" value="2"/>
</dbReference>
<protein>
    <recommendedName>
        <fullName evidence="5">3-carboxymuconate cyclase</fullName>
    </recommendedName>
</protein>
<dbReference type="InterPro" id="IPR050282">
    <property type="entry name" value="Cycloisomerase_2"/>
</dbReference>
<dbReference type="PROSITE" id="PS51257">
    <property type="entry name" value="PROKAR_LIPOPROTEIN"/>
    <property type="match status" value="1"/>
</dbReference>
<evidence type="ECO:0000256" key="2">
    <source>
        <dbReference type="ARBA" id="ARBA00022526"/>
    </source>
</evidence>
<gene>
    <name evidence="3" type="ORF">C5O00_05820</name>
</gene>
<name>A0A2S0HVZ8_9FLAO</name>
<organism evidence="3 4">
    <name type="scientific">Pukyongia salina</name>
    <dbReference type="NCBI Taxonomy" id="2094025"/>
    <lineage>
        <taxon>Bacteria</taxon>
        <taxon>Pseudomonadati</taxon>
        <taxon>Bacteroidota</taxon>
        <taxon>Flavobacteriia</taxon>
        <taxon>Flavobacteriales</taxon>
        <taxon>Flavobacteriaceae</taxon>
        <taxon>Pukyongia</taxon>
    </lineage>
</organism>
<comment type="similarity">
    <text evidence="1">Belongs to the cycloisomerase 2 family.</text>
</comment>
<dbReference type="RefSeq" id="WP_105215762.1">
    <property type="nucleotide sequence ID" value="NZ_CP027062.1"/>
</dbReference>
<dbReference type="PANTHER" id="PTHR30344:SF1">
    <property type="entry name" value="6-PHOSPHOGLUCONOLACTONASE"/>
    <property type="match status" value="1"/>
</dbReference>
<reference evidence="3 4" key="1">
    <citation type="submission" date="2018-02" db="EMBL/GenBank/DDBJ databases">
        <title>Genomic analysis of the strain RR4-38 isolated from a seawater recirculating aquaculture system.</title>
        <authorList>
            <person name="Kim Y.-S."/>
            <person name="Jang Y.H."/>
            <person name="Kim K.-H."/>
        </authorList>
    </citation>
    <scope>NUCLEOTIDE SEQUENCE [LARGE SCALE GENOMIC DNA]</scope>
    <source>
        <strain evidence="3 4">RR4-38</strain>
    </source>
</reference>
<proteinExistence type="inferred from homology"/>
<dbReference type="SUPFAM" id="SSF63829">
    <property type="entry name" value="Calcium-dependent phosphotriesterase"/>
    <property type="match status" value="1"/>
</dbReference>
<dbReference type="OrthoDB" id="7057563at2"/>
<evidence type="ECO:0000256" key="1">
    <source>
        <dbReference type="ARBA" id="ARBA00005564"/>
    </source>
</evidence>
<keyword evidence="4" id="KW-1185">Reference proteome</keyword>
<keyword evidence="2" id="KW-0313">Glucose metabolism</keyword>
<evidence type="ECO:0000313" key="4">
    <source>
        <dbReference type="Proteomes" id="UP000238442"/>
    </source>
</evidence>
<keyword evidence="2" id="KW-0119">Carbohydrate metabolism</keyword>
<dbReference type="GO" id="GO:0006006">
    <property type="term" value="P:glucose metabolic process"/>
    <property type="evidence" value="ECO:0007669"/>
    <property type="project" value="UniProtKB-KW"/>
</dbReference>
<accession>A0A2S0HVZ8</accession>
<dbReference type="InterPro" id="IPR019405">
    <property type="entry name" value="Lactonase_7-beta_prop"/>
</dbReference>
<sequence length="427" mass="45408">MKNIIQILLIVIVNMSLISCKDKPFLEATSKTVATQGEYINSHLYVQTNETNNSVIHYSRNIDGTLKEVERVPTNGKGTNGFKATTGETSAPDPLLSANSVILSDDHQMLFVANSGDNSVSVFKIAENGNLRLMDNKGSGESSNLSSLSFDSTSGVLYAMHSFGPNHISLLKVTADMKLQPMKHRYTVNTKLAKDRIPTQIIVSPDGKFVLVDVLFNARPVGGENGPILSPSNATTKDGIVAFPIKGDGTLGAAVINDSGSPTPFSLCFLNGSDNLFVNTFAAGNGAGLSRLEKNGQITNLNSTTVSLDAAPNGPSETCWVSIDADNKYAYAANFGLGTISSFEILDDGLRLKNDKMAKIEGVAGFKALAGIPTSGPADNWMSEDGYFYQIYGAAGILVAFKAKEGQLSEVGRYKIPINSPQGISGF</sequence>
<dbReference type="PANTHER" id="PTHR30344">
    <property type="entry name" value="6-PHOSPHOGLUCONOLACTONASE-RELATED"/>
    <property type="match status" value="1"/>
</dbReference>
<dbReference type="GO" id="GO:0017057">
    <property type="term" value="F:6-phosphogluconolactonase activity"/>
    <property type="evidence" value="ECO:0007669"/>
    <property type="project" value="TreeGrafter"/>
</dbReference>
<dbReference type="EMBL" id="CP027062">
    <property type="protein sequence ID" value="AVI50714.1"/>
    <property type="molecule type" value="Genomic_DNA"/>
</dbReference>
<dbReference type="Proteomes" id="UP000238442">
    <property type="component" value="Chromosome"/>
</dbReference>
<dbReference type="KEGG" id="aue:C5O00_05820"/>
<evidence type="ECO:0000313" key="3">
    <source>
        <dbReference type="EMBL" id="AVI50714.1"/>
    </source>
</evidence>